<gene>
    <name evidence="1" type="ORF">HDF25_004217</name>
</gene>
<protein>
    <submittedName>
        <fullName evidence="1">NAD(P)-dependent dehydrogenase (Short-subunit alcohol dehydrogenase family)</fullName>
    </submittedName>
</protein>
<name>A0A7X0MLN4_9SPHI</name>
<dbReference type="SUPFAM" id="SSF51735">
    <property type="entry name" value="NAD(P)-binding Rossmann-fold domains"/>
    <property type="match status" value="1"/>
</dbReference>
<dbReference type="InterPro" id="IPR002347">
    <property type="entry name" value="SDR_fam"/>
</dbReference>
<comment type="caution">
    <text evidence="1">The sequence shown here is derived from an EMBL/GenBank/DDBJ whole genome shotgun (WGS) entry which is preliminary data.</text>
</comment>
<sequence>MISSVPAEQIEAVKTQFAGVMPIGRIGQPSDIGETAVFLASEDSSFLLGSELPVDGGMTYLAK</sequence>
<proteinExistence type="predicted"/>
<evidence type="ECO:0000313" key="1">
    <source>
        <dbReference type="EMBL" id="MBB6502040.1"/>
    </source>
</evidence>
<dbReference type="EMBL" id="JACHCC010000012">
    <property type="protein sequence ID" value="MBB6502040.1"/>
    <property type="molecule type" value="Genomic_DNA"/>
</dbReference>
<evidence type="ECO:0000313" key="2">
    <source>
        <dbReference type="Proteomes" id="UP000521017"/>
    </source>
</evidence>
<dbReference type="Proteomes" id="UP000521017">
    <property type="component" value="Unassembled WGS sequence"/>
</dbReference>
<dbReference type="Pfam" id="PF13561">
    <property type="entry name" value="adh_short_C2"/>
    <property type="match status" value="1"/>
</dbReference>
<accession>A0A7X0MLN4</accession>
<organism evidence="1 2">
    <name type="scientific">Pedobacter cryoconitis</name>
    <dbReference type="NCBI Taxonomy" id="188932"/>
    <lineage>
        <taxon>Bacteria</taxon>
        <taxon>Pseudomonadati</taxon>
        <taxon>Bacteroidota</taxon>
        <taxon>Sphingobacteriia</taxon>
        <taxon>Sphingobacteriales</taxon>
        <taxon>Sphingobacteriaceae</taxon>
        <taxon>Pedobacter</taxon>
    </lineage>
</organism>
<dbReference type="AlphaFoldDB" id="A0A7X0MLN4"/>
<dbReference type="RefSeq" id="WP_260409426.1">
    <property type="nucleotide sequence ID" value="NZ_JACHCC010000012.1"/>
</dbReference>
<dbReference type="InterPro" id="IPR036291">
    <property type="entry name" value="NAD(P)-bd_dom_sf"/>
</dbReference>
<reference evidence="1 2" key="1">
    <citation type="submission" date="2020-08" db="EMBL/GenBank/DDBJ databases">
        <title>Genomic Encyclopedia of Type Strains, Phase IV (KMG-V): Genome sequencing to study the core and pangenomes of soil and plant-associated prokaryotes.</title>
        <authorList>
            <person name="Whitman W."/>
        </authorList>
    </citation>
    <scope>NUCLEOTIDE SEQUENCE [LARGE SCALE GENOMIC DNA]</scope>
    <source>
        <strain evidence="1 2">M2T3</strain>
    </source>
</reference>
<dbReference type="Gene3D" id="3.40.50.720">
    <property type="entry name" value="NAD(P)-binding Rossmann-like Domain"/>
    <property type="match status" value="1"/>
</dbReference>